<proteinExistence type="inferred from homology"/>
<dbReference type="Gene3D" id="3.20.20.240">
    <property type="entry name" value="Methylmalonyl-CoA mutase"/>
    <property type="match status" value="1"/>
</dbReference>
<dbReference type="InterPro" id="IPR006099">
    <property type="entry name" value="MeMalonylCoA_mutase_a/b_cat"/>
</dbReference>
<dbReference type="RefSeq" id="WP_369330084.1">
    <property type="nucleotide sequence ID" value="NZ_JAULBC010000004.1"/>
</dbReference>
<accession>A0ABV3ZGP3</accession>
<keyword evidence="3" id="KW-0846">Cobalamin</keyword>
<evidence type="ECO:0000259" key="6">
    <source>
        <dbReference type="Pfam" id="PF01642"/>
    </source>
</evidence>
<dbReference type="SUPFAM" id="SSF52242">
    <property type="entry name" value="Cobalamin (vitamin B12)-binding domain"/>
    <property type="match status" value="1"/>
</dbReference>
<comment type="cofactor">
    <cofactor evidence="1">
        <name>adenosylcob(III)alamin</name>
        <dbReference type="ChEBI" id="CHEBI:18408"/>
    </cofactor>
</comment>
<name>A0ABV3ZGP3_9BACT</name>
<keyword evidence="4" id="KW-0413">Isomerase</keyword>
<comment type="caution">
    <text evidence="7">The sequence shown here is derived from an EMBL/GenBank/DDBJ whole genome shotgun (WGS) entry which is preliminary data.</text>
</comment>
<dbReference type="EMBL" id="JAULBC010000004">
    <property type="protein sequence ID" value="MEX6688675.1"/>
    <property type="molecule type" value="Genomic_DNA"/>
</dbReference>
<dbReference type="SUPFAM" id="SSF51703">
    <property type="entry name" value="Cobalamin (vitamin B12)-dependent enzymes"/>
    <property type="match status" value="1"/>
</dbReference>
<reference evidence="7 8" key="1">
    <citation type="submission" date="2023-07" db="EMBL/GenBank/DDBJ databases">
        <authorList>
            <person name="Lian W.-H."/>
        </authorList>
    </citation>
    <scope>NUCLEOTIDE SEQUENCE [LARGE SCALE GENOMIC DNA]</scope>
    <source>
        <strain evidence="7 8">SYSU DXS3180</strain>
    </source>
</reference>
<dbReference type="PANTHER" id="PTHR48101:SF1">
    <property type="entry name" value="METHYLMALONYL-COA MUTASE, LARGE SUBUNIT"/>
    <property type="match status" value="1"/>
</dbReference>
<dbReference type="InterPro" id="IPR036724">
    <property type="entry name" value="Cobalamin-bd_sf"/>
</dbReference>
<dbReference type="Pfam" id="PF01642">
    <property type="entry name" value="MM_CoA_mutase"/>
    <property type="match status" value="1"/>
</dbReference>
<dbReference type="Proteomes" id="UP001560573">
    <property type="component" value="Unassembled WGS sequence"/>
</dbReference>
<evidence type="ECO:0000256" key="4">
    <source>
        <dbReference type="ARBA" id="ARBA00023235"/>
    </source>
</evidence>
<organism evidence="7 8">
    <name type="scientific">Danxiaibacter flavus</name>
    <dbReference type="NCBI Taxonomy" id="3049108"/>
    <lineage>
        <taxon>Bacteria</taxon>
        <taxon>Pseudomonadati</taxon>
        <taxon>Bacteroidota</taxon>
        <taxon>Chitinophagia</taxon>
        <taxon>Chitinophagales</taxon>
        <taxon>Chitinophagaceae</taxon>
        <taxon>Danxiaibacter</taxon>
    </lineage>
</organism>
<keyword evidence="5" id="KW-0170">Cobalt</keyword>
<dbReference type="PANTHER" id="PTHR48101">
    <property type="entry name" value="METHYLMALONYL-COA MUTASE, MITOCHONDRIAL-RELATED"/>
    <property type="match status" value="1"/>
</dbReference>
<dbReference type="Gene3D" id="3.40.50.280">
    <property type="entry name" value="Cobalamin-binding domain"/>
    <property type="match status" value="1"/>
</dbReference>
<gene>
    <name evidence="7" type="ORF">QTN47_14265</name>
</gene>
<dbReference type="InterPro" id="IPR016176">
    <property type="entry name" value="Cbl-dep_enz_cat"/>
</dbReference>
<sequence>MNLHKLFSDFPKIPKEEWKAKATGDLKGSDFNKKLVWKTDEGFDVQPFYTPEDLDETKILSRQDFCKASAGAWTRYVEVNVTDMIKANEEAHEMLEFGANGFLFRLKDTEHIEFDLLLNNLDLAENEVSFSLPVPSVTFTKAYFDYVRKKGVAASALKGFIESDILGWASLDNTRAEICELAEVVRLSLKYPGFKTVVIKSHAFANAGCNSTQEIAFTLNKLIDYIDLLLDKWLVPKELLDKILFHMAIGGDYFFEIAKLRALKLLLARIAPLYAGNTSCMRIMSSNSMWSKSALDPNVNLLRNTSEAMSAVLGGCDALLVQPHDKHCRTGNKFSQRIALNISNLLKEESYFDKVTDPTSGSYYIENLTTQLAESALDLLQKIEDKGGFIACYNSGIIQEKICEIRNQKQKDISSRKRVYVGSNKFPDPAETAPLNLRGRHSSKPGKLTLPQQHAAYQFEELKNRTLMHWQKAGSIPAVYMACFGDLAMRKTRSTFAGEFFGVAGFKVLDEVFFDSIDKAVEESTKSEADIVVMCSSDEAYVAEGTRFAKKFRSASKHKLLVVAGYPETVVEQLKNAGVDEFIHLRSNAIEVLGAFQCRLGIT</sequence>
<evidence type="ECO:0000313" key="8">
    <source>
        <dbReference type="Proteomes" id="UP001560573"/>
    </source>
</evidence>
<evidence type="ECO:0000256" key="2">
    <source>
        <dbReference type="ARBA" id="ARBA00008465"/>
    </source>
</evidence>
<comment type="similarity">
    <text evidence="2">Belongs to the methylmalonyl-CoA mutase family.</text>
</comment>
<evidence type="ECO:0000313" key="7">
    <source>
        <dbReference type="EMBL" id="MEX6688675.1"/>
    </source>
</evidence>
<protein>
    <submittedName>
        <fullName evidence="7">Methylmalonyl-CoA mutase family protein</fullName>
    </submittedName>
</protein>
<keyword evidence="8" id="KW-1185">Reference proteome</keyword>
<evidence type="ECO:0000256" key="1">
    <source>
        <dbReference type="ARBA" id="ARBA00001922"/>
    </source>
</evidence>
<evidence type="ECO:0000256" key="5">
    <source>
        <dbReference type="ARBA" id="ARBA00023285"/>
    </source>
</evidence>
<evidence type="ECO:0000256" key="3">
    <source>
        <dbReference type="ARBA" id="ARBA00022628"/>
    </source>
</evidence>
<feature type="domain" description="Methylmalonyl-CoA mutase alpha/beta chain catalytic" evidence="6">
    <location>
        <begin position="113"/>
        <end position="436"/>
    </location>
</feature>